<dbReference type="InterPro" id="IPR038087">
    <property type="entry name" value="RNAP_delta_N_dom_sf"/>
</dbReference>
<evidence type="ECO:0000259" key="8">
    <source>
        <dbReference type="PROSITE" id="PS51913"/>
    </source>
</evidence>
<evidence type="ECO:0000256" key="1">
    <source>
        <dbReference type="ARBA" id="ARBA00009828"/>
    </source>
</evidence>
<dbReference type="InterPro" id="IPR007759">
    <property type="entry name" value="Asxl_HARE-HTH"/>
</dbReference>
<reference evidence="9" key="1">
    <citation type="journal article" date="2014" name="Int. J. Syst. Evol. Microbiol.">
        <title>Complete genome sequence of Corynebacterium casei LMG S-19264T (=DSM 44701T), isolated from a smear-ripened cheese.</title>
        <authorList>
            <consortium name="US DOE Joint Genome Institute (JGI-PGF)"/>
            <person name="Walter F."/>
            <person name="Albersmeier A."/>
            <person name="Kalinowski J."/>
            <person name="Ruckert C."/>
        </authorList>
    </citation>
    <scope>NUCLEOTIDE SEQUENCE</scope>
    <source>
        <strain evidence="9">JCM 17251</strain>
    </source>
</reference>
<protein>
    <recommendedName>
        <fullName evidence="6">Probable DNA-directed RNA polymerase subunit delta</fullName>
    </recommendedName>
    <alternativeName>
        <fullName evidence="6">RNAP delta factor</fullName>
    </alternativeName>
</protein>
<sequence>MLDQYSREELKGKSMLGLASLILKDTKKALDFQELYNQITELKGLTKQAKENQIAQFYTELNVDGRFITLGSNIWGLKEWYPIDQADEQITQTPKKRKKKKADEFDEEEELEYEGDLVELGEEEVDEDGEIVGIDEFDEDFDEDLDEEDEEELDVEIDLDDEEEE</sequence>
<dbReference type="RefSeq" id="WP_229782526.1">
    <property type="nucleotide sequence ID" value="NZ_BMOS01000002.1"/>
</dbReference>
<keyword evidence="2 6" id="KW-0240">DNA-directed RNA polymerase</keyword>
<dbReference type="GO" id="GO:0000428">
    <property type="term" value="C:DNA-directed RNA polymerase complex"/>
    <property type="evidence" value="ECO:0007669"/>
    <property type="project" value="UniProtKB-KW"/>
</dbReference>
<dbReference type="Gene3D" id="1.10.10.1250">
    <property type="entry name" value="RNA polymerase, subunit delta, N-terminal domain"/>
    <property type="match status" value="1"/>
</dbReference>
<evidence type="ECO:0000313" key="9">
    <source>
        <dbReference type="EMBL" id="GGN50310.1"/>
    </source>
</evidence>
<evidence type="ECO:0000256" key="7">
    <source>
        <dbReference type="SAM" id="MobiDB-lite"/>
    </source>
</evidence>
<proteinExistence type="inferred from homology"/>
<dbReference type="GO" id="GO:0003899">
    <property type="term" value="F:DNA-directed RNA polymerase activity"/>
    <property type="evidence" value="ECO:0007669"/>
    <property type="project" value="UniProtKB-UniRule"/>
</dbReference>
<comment type="subunit">
    <text evidence="6">RNAP is composed of a core of 2 alpha, a beta and a beta' subunits. The core is associated with a delta subunit and one of several sigma factors.</text>
</comment>
<dbReference type="EMBL" id="BMOS01000002">
    <property type="protein sequence ID" value="GGN50310.1"/>
    <property type="molecule type" value="Genomic_DNA"/>
</dbReference>
<evidence type="ECO:0000256" key="2">
    <source>
        <dbReference type="ARBA" id="ARBA00022478"/>
    </source>
</evidence>
<keyword evidence="10" id="KW-1185">Reference proteome</keyword>
<evidence type="ECO:0000313" key="10">
    <source>
        <dbReference type="Proteomes" id="UP000624041"/>
    </source>
</evidence>
<dbReference type="Proteomes" id="UP000624041">
    <property type="component" value="Unassembled WGS sequence"/>
</dbReference>
<keyword evidence="4 6" id="KW-0548">Nucleotidyltransferase</keyword>
<comment type="caution">
    <text evidence="9">The sequence shown here is derived from an EMBL/GenBank/DDBJ whole genome shotgun (WGS) entry which is preliminary data.</text>
</comment>
<dbReference type="PROSITE" id="PS51913">
    <property type="entry name" value="HTH_HARE"/>
    <property type="match status" value="1"/>
</dbReference>
<dbReference type="HAMAP" id="MF_00357">
    <property type="entry name" value="RNApol_bact_RpoE"/>
    <property type="match status" value="1"/>
</dbReference>
<dbReference type="AlphaFoldDB" id="A0A918CYR6"/>
<dbReference type="NCBIfam" id="TIGR04567">
    <property type="entry name" value="RNAP_delt_lowGC"/>
    <property type="match status" value="1"/>
</dbReference>
<dbReference type="InterPro" id="IPR029757">
    <property type="entry name" value="RpoE"/>
</dbReference>
<evidence type="ECO:0000256" key="3">
    <source>
        <dbReference type="ARBA" id="ARBA00022679"/>
    </source>
</evidence>
<feature type="compositionally biased region" description="Acidic residues" evidence="7">
    <location>
        <begin position="104"/>
        <end position="124"/>
    </location>
</feature>
<feature type="domain" description="HTH HARE-type" evidence="8">
    <location>
        <begin position="13"/>
        <end position="80"/>
    </location>
</feature>
<evidence type="ECO:0000256" key="4">
    <source>
        <dbReference type="ARBA" id="ARBA00022695"/>
    </source>
</evidence>
<feature type="region of interest" description="Disordered" evidence="7">
    <location>
        <begin position="91"/>
        <end position="124"/>
    </location>
</feature>
<dbReference type="GO" id="GO:0006355">
    <property type="term" value="P:regulation of DNA-templated transcription"/>
    <property type="evidence" value="ECO:0007669"/>
    <property type="project" value="UniProtKB-UniRule"/>
</dbReference>
<dbReference type="GO" id="GO:0006351">
    <property type="term" value="P:DNA-templated transcription"/>
    <property type="evidence" value="ECO:0007669"/>
    <property type="project" value="InterPro"/>
</dbReference>
<comment type="similarity">
    <text evidence="1 6">Belongs to the RpoE family.</text>
</comment>
<feature type="region of interest" description="Disordered" evidence="7">
    <location>
        <begin position="137"/>
        <end position="165"/>
    </location>
</feature>
<dbReference type="Pfam" id="PF05066">
    <property type="entry name" value="HARE-HTH"/>
    <property type="match status" value="1"/>
</dbReference>
<keyword evidence="3 6" id="KW-0808">Transferase</keyword>
<reference evidence="9" key="2">
    <citation type="submission" date="2020-09" db="EMBL/GenBank/DDBJ databases">
        <authorList>
            <person name="Sun Q."/>
            <person name="Ohkuma M."/>
        </authorList>
    </citation>
    <scope>NUCLEOTIDE SEQUENCE</scope>
    <source>
        <strain evidence="9">JCM 17251</strain>
    </source>
</reference>
<name>A0A918CYR6_9BACI</name>
<evidence type="ECO:0000256" key="5">
    <source>
        <dbReference type="ARBA" id="ARBA00023163"/>
    </source>
</evidence>
<gene>
    <name evidence="6" type="primary">rpoE</name>
    <name evidence="9" type="ORF">GCM10007971_03680</name>
</gene>
<accession>A0A918CYR6</accession>
<evidence type="ECO:0000256" key="6">
    <source>
        <dbReference type="HAMAP-Rule" id="MF_00357"/>
    </source>
</evidence>
<keyword evidence="5 6" id="KW-0804">Transcription</keyword>
<organism evidence="9 10">
    <name type="scientific">Oceanobacillus indicireducens</name>
    <dbReference type="NCBI Taxonomy" id="1004261"/>
    <lineage>
        <taxon>Bacteria</taxon>
        <taxon>Bacillati</taxon>
        <taxon>Bacillota</taxon>
        <taxon>Bacilli</taxon>
        <taxon>Bacillales</taxon>
        <taxon>Bacillaceae</taxon>
        <taxon>Oceanobacillus</taxon>
    </lineage>
</organism>
<comment type="function">
    <text evidence="6">Participates in both the initiation and recycling phases of transcription. In the presence of the delta subunit, RNAP displays an increased specificity of transcription, a decreased affinity for nucleic acids, and an increased efficiency of RNA synthesis because of enhanced recycling.</text>
</comment>